<name>A0A410QAC2_9FIRM</name>
<dbReference type="HAMAP" id="MF_00973">
    <property type="entry name" value="Gluconeogen_factor"/>
    <property type="match status" value="1"/>
</dbReference>
<organism evidence="3 4">
    <name type="scientific">Acidilutibacter cellobiosedens</name>
    <dbReference type="NCBI Taxonomy" id="2507161"/>
    <lineage>
        <taxon>Bacteria</taxon>
        <taxon>Bacillati</taxon>
        <taxon>Bacillota</taxon>
        <taxon>Tissierellia</taxon>
        <taxon>Tissierellales</taxon>
        <taxon>Acidilutibacteraceae</taxon>
        <taxon>Acidilutibacter</taxon>
    </lineage>
</organism>
<evidence type="ECO:0000313" key="4">
    <source>
        <dbReference type="Proteomes" id="UP000287969"/>
    </source>
</evidence>
<dbReference type="PANTHER" id="PTHR30135">
    <property type="entry name" value="UNCHARACTERIZED PROTEIN YVCK-RELATED"/>
    <property type="match status" value="1"/>
</dbReference>
<dbReference type="GO" id="GO:0043743">
    <property type="term" value="F:LPPG:FO 2-phospho-L-lactate transferase activity"/>
    <property type="evidence" value="ECO:0007669"/>
    <property type="project" value="InterPro"/>
</dbReference>
<gene>
    <name evidence="3" type="ORF">EQM13_04705</name>
</gene>
<comment type="subcellular location">
    <subcellularLocation>
        <location evidence="2">Cytoplasm</location>
    </subcellularLocation>
</comment>
<sequence length="342" mass="37529">MNTGKSVRKKFLSKGPKIVAIGGGTGLSILLRGMKEYTSNITAIVTVADDGGGSGILREDLDMLPPGDIRSCILALANTEPTMARLLQYRFKEGSLKGQNFGNLFIAAMNEIYGSFEVAVRETCNVLAVTGKVLPVTLEKVKLHAVLKNGEKVHGESNIPLINKAMSSQIDHVYIEPEISFPMKEAIDAIEEADAIVLGPGSLYTSVIPNLLIKDMADTISAADGIKIYISNVMTQPGETDGYSLWDHVNAIIYHSREDLIDYVIANVEEIPEETLKKYSEDGATPVIFSKEDEEKLNSIGIGIIKENLIDIKKNYIRHDSIKLCEIITRMAKEKRAKKAFD</sequence>
<dbReference type="InterPro" id="IPR010119">
    <property type="entry name" value="Gluconeogen_factor"/>
</dbReference>
<dbReference type="RefSeq" id="WP_083381902.1">
    <property type="nucleotide sequence ID" value="NZ_CP035282.1"/>
</dbReference>
<evidence type="ECO:0000256" key="2">
    <source>
        <dbReference type="HAMAP-Rule" id="MF_00973"/>
    </source>
</evidence>
<dbReference type="Proteomes" id="UP000287969">
    <property type="component" value="Chromosome"/>
</dbReference>
<protein>
    <recommendedName>
        <fullName evidence="2">Putative gluconeogenesis factor</fullName>
    </recommendedName>
</protein>
<dbReference type="GO" id="GO:0008360">
    <property type="term" value="P:regulation of cell shape"/>
    <property type="evidence" value="ECO:0007669"/>
    <property type="project" value="UniProtKB-UniRule"/>
</dbReference>
<keyword evidence="1 2" id="KW-0963">Cytoplasm</keyword>
<dbReference type="InterPro" id="IPR002882">
    <property type="entry name" value="CofD"/>
</dbReference>
<evidence type="ECO:0000256" key="1">
    <source>
        <dbReference type="ARBA" id="ARBA00022490"/>
    </source>
</evidence>
<evidence type="ECO:0000313" key="3">
    <source>
        <dbReference type="EMBL" id="QAT60930.1"/>
    </source>
</evidence>
<accession>A0A410QAC2</accession>
<proteinExistence type="inferred from homology"/>
<dbReference type="CDD" id="cd07187">
    <property type="entry name" value="YvcK_like"/>
    <property type="match status" value="1"/>
</dbReference>
<comment type="similarity">
    <text evidence="2">Belongs to the gluconeogenesis factor family.</text>
</comment>
<dbReference type="InterPro" id="IPR038136">
    <property type="entry name" value="CofD-like_dom_sf"/>
</dbReference>
<reference evidence="4" key="1">
    <citation type="submission" date="2019-01" db="EMBL/GenBank/DDBJ databases">
        <title>Draft genomes of a novel of Sporanaerobacter strains.</title>
        <authorList>
            <person name="Ma S."/>
        </authorList>
    </citation>
    <scope>NUCLEOTIDE SEQUENCE [LARGE SCALE GENOMIC DNA]</scope>
    <source>
        <strain evidence="4">NJN-17</strain>
    </source>
</reference>
<dbReference type="SUPFAM" id="SSF142338">
    <property type="entry name" value="CofD-like"/>
    <property type="match status" value="1"/>
</dbReference>
<keyword evidence="4" id="KW-1185">Reference proteome</keyword>
<dbReference type="PANTHER" id="PTHR30135:SF3">
    <property type="entry name" value="GLUCONEOGENESIS FACTOR-RELATED"/>
    <property type="match status" value="1"/>
</dbReference>
<dbReference type="OrthoDB" id="9783842at2"/>
<dbReference type="NCBIfam" id="TIGR01826">
    <property type="entry name" value="CofD_related"/>
    <property type="match status" value="1"/>
</dbReference>
<dbReference type="EMBL" id="CP035282">
    <property type="protein sequence ID" value="QAT60930.1"/>
    <property type="molecule type" value="Genomic_DNA"/>
</dbReference>
<comment type="function">
    <text evidence="2">Required for morphogenesis under gluconeogenic growth conditions.</text>
</comment>
<dbReference type="AlphaFoldDB" id="A0A410QAC2"/>
<dbReference type="Gene3D" id="3.40.50.10680">
    <property type="entry name" value="CofD-like domains"/>
    <property type="match status" value="1"/>
</dbReference>
<dbReference type="KEGG" id="spoa:EQM13_04705"/>
<dbReference type="GO" id="GO:0005737">
    <property type="term" value="C:cytoplasm"/>
    <property type="evidence" value="ECO:0007669"/>
    <property type="project" value="UniProtKB-SubCell"/>
</dbReference>
<dbReference type="Pfam" id="PF01933">
    <property type="entry name" value="CofD"/>
    <property type="match status" value="1"/>
</dbReference>